<feature type="region of interest" description="Disordered" evidence="1">
    <location>
        <begin position="245"/>
        <end position="274"/>
    </location>
</feature>
<dbReference type="EMBL" id="JAGTXB010000003">
    <property type="protein sequence ID" value="MBS0027250.1"/>
    <property type="molecule type" value="Genomic_DNA"/>
</dbReference>
<evidence type="ECO:0000313" key="3">
    <source>
        <dbReference type="Proteomes" id="UP000676386"/>
    </source>
</evidence>
<dbReference type="Proteomes" id="UP000676386">
    <property type="component" value="Unassembled WGS sequence"/>
</dbReference>
<protein>
    <submittedName>
        <fullName evidence="2">Uncharacterized protein</fullName>
    </submittedName>
</protein>
<sequence length="274" mass="31950">MERVLPVLTIEGIKFTADAIQLELREKENPENIISFENMRDVGNGYSFEYSRREKNLPSLFNMESVTVTIPEWVLLDPVGMAQKYGLTPETLKGKTDFELMVDQEALDYRINKGMLPTVDIAGQLFYVDLRMDMLRPKDDFLSKGIVLSEIGSYHLGESDEYLIPYNPKTHEFQEIDLGKITEYPKDLIAAKFPSEWKLDPIGWNRLTRVDWHDGLKHTGLRSHCNAEIIPWEKTVLRDVIRENRERENKQTENKNIQPSDHDIEQGRRKGRKR</sequence>
<keyword evidence="3" id="KW-1185">Reference proteome</keyword>
<proteinExistence type="predicted"/>
<name>A0ABS5IWK8_9BACT</name>
<comment type="caution">
    <text evidence="2">The sequence shown here is derived from an EMBL/GenBank/DDBJ whole genome shotgun (WGS) entry which is preliminary data.</text>
</comment>
<accession>A0ABS5IWK8</accession>
<evidence type="ECO:0000256" key="1">
    <source>
        <dbReference type="SAM" id="MobiDB-lite"/>
    </source>
</evidence>
<gene>
    <name evidence="2" type="ORF">KE626_08010</name>
</gene>
<dbReference type="RefSeq" id="WP_211972354.1">
    <property type="nucleotide sequence ID" value="NZ_JAGTXB010000003.1"/>
</dbReference>
<reference evidence="2 3" key="1">
    <citation type="submission" date="2021-04" db="EMBL/GenBank/DDBJ databases">
        <title>Chitinophaga sp. nov., isolated from the rhizosphere soil.</title>
        <authorList>
            <person name="He S."/>
        </authorList>
    </citation>
    <scope>NUCLEOTIDE SEQUENCE [LARGE SCALE GENOMIC DNA]</scope>
    <source>
        <strain evidence="2 3">2R12</strain>
    </source>
</reference>
<evidence type="ECO:0000313" key="2">
    <source>
        <dbReference type="EMBL" id="MBS0027250.1"/>
    </source>
</evidence>
<organism evidence="2 3">
    <name type="scientific">Chitinophaga hostae</name>
    <dbReference type="NCBI Taxonomy" id="2831022"/>
    <lineage>
        <taxon>Bacteria</taxon>
        <taxon>Pseudomonadati</taxon>
        <taxon>Bacteroidota</taxon>
        <taxon>Chitinophagia</taxon>
        <taxon>Chitinophagales</taxon>
        <taxon>Chitinophagaceae</taxon>
        <taxon>Chitinophaga</taxon>
    </lineage>
</organism>